<dbReference type="SMART" id="SM00342">
    <property type="entry name" value="HTH_ARAC"/>
    <property type="match status" value="1"/>
</dbReference>
<dbReference type="SUPFAM" id="SSF46689">
    <property type="entry name" value="Homeodomain-like"/>
    <property type="match status" value="1"/>
</dbReference>
<dbReference type="RefSeq" id="WP_285368060.1">
    <property type="nucleotide sequence ID" value="NZ_JASSQD010000001.1"/>
</dbReference>
<evidence type="ECO:0000313" key="6">
    <source>
        <dbReference type="Proteomes" id="UP001223547"/>
    </source>
</evidence>
<name>A0ABT7HDH2_9GAMM</name>
<feature type="domain" description="HTH araC/xylS-type" evidence="4">
    <location>
        <begin position="235"/>
        <end position="332"/>
    </location>
</feature>
<dbReference type="InterPro" id="IPR009057">
    <property type="entry name" value="Homeodomain-like_sf"/>
</dbReference>
<evidence type="ECO:0000256" key="2">
    <source>
        <dbReference type="ARBA" id="ARBA00023125"/>
    </source>
</evidence>
<dbReference type="PANTHER" id="PTHR47894">
    <property type="entry name" value="HTH-TYPE TRANSCRIPTIONAL REGULATOR GADX"/>
    <property type="match status" value="1"/>
</dbReference>
<organism evidence="5 6">
    <name type="scientific">Marinobacter albus</name>
    <dbReference type="NCBI Taxonomy" id="3030833"/>
    <lineage>
        <taxon>Bacteria</taxon>
        <taxon>Pseudomonadati</taxon>
        <taxon>Pseudomonadota</taxon>
        <taxon>Gammaproteobacteria</taxon>
        <taxon>Pseudomonadales</taxon>
        <taxon>Marinobacteraceae</taxon>
        <taxon>Marinobacter</taxon>
    </lineage>
</organism>
<evidence type="ECO:0000256" key="1">
    <source>
        <dbReference type="ARBA" id="ARBA00023015"/>
    </source>
</evidence>
<evidence type="ECO:0000259" key="4">
    <source>
        <dbReference type="PROSITE" id="PS01124"/>
    </source>
</evidence>
<dbReference type="Pfam" id="PF12833">
    <property type="entry name" value="HTH_18"/>
    <property type="match status" value="1"/>
</dbReference>
<accession>A0ABT7HDH2</accession>
<proteinExistence type="predicted"/>
<keyword evidence="6" id="KW-1185">Reference proteome</keyword>
<dbReference type="InterPro" id="IPR018060">
    <property type="entry name" value="HTH_AraC"/>
</dbReference>
<reference evidence="5 6" key="1">
    <citation type="submission" date="2023-05" db="EMBL/GenBank/DDBJ databases">
        <title>Marinobacter albus sp. nov., a marine bacterium isolated from sand in a coastal intertidal zone of huludao.</title>
        <authorList>
            <person name="Deng T."/>
        </authorList>
    </citation>
    <scope>NUCLEOTIDE SEQUENCE [LARGE SCALE GENOMIC DNA]</scope>
    <source>
        <strain evidence="5 6">M216</strain>
    </source>
</reference>
<keyword evidence="3" id="KW-0804">Transcription</keyword>
<comment type="caution">
    <text evidence="5">The sequence shown here is derived from an EMBL/GenBank/DDBJ whole genome shotgun (WGS) entry which is preliminary data.</text>
</comment>
<dbReference type="InterPro" id="IPR032687">
    <property type="entry name" value="AraC-type_N"/>
</dbReference>
<keyword evidence="1" id="KW-0805">Transcription regulation</keyword>
<dbReference type="EMBL" id="JASSQD010000001">
    <property type="protein sequence ID" value="MDK9557900.1"/>
    <property type="molecule type" value="Genomic_DNA"/>
</dbReference>
<protein>
    <submittedName>
        <fullName evidence="5">AraC family transcriptional regulator</fullName>
    </submittedName>
</protein>
<evidence type="ECO:0000256" key="3">
    <source>
        <dbReference type="ARBA" id="ARBA00023163"/>
    </source>
</evidence>
<evidence type="ECO:0000313" key="5">
    <source>
        <dbReference type="EMBL" id="MDK9557900.1"/>
    </source>
</evidence>
<dbReference type="PANTHER" id="PTHR47894:SF1">
    <property type="entry name" value="HTH-TYPE TRANSCRIPTIONAL REGULATOR VQSM"/>
    <property type="match status" value="1"/>
</dbReference>
<sequence length="335" mass="39176">MATVDMHYVRAAIRCAERREVKVTPLLADVALTREMLSRAQARVHEDQMTRIVQSVLSELSDEFMGCTEHACKPGTFAFMARHSLHYESLRAVLNQGIQFYKLVTDDIHMQLSEKGNIATLELKFSRPELDPDHFYQEFWGVIWHRFSSWLIGEKIPLISACFPFDKPDHIDELKYLFPCRHKFKQQALMISFSTEFLARHPVRTQRDLSIFLKHSPADMMTIPGDEKSYRARIRSLVLYQDSRVLRCPSLESVAEYFNISSQTLRRRLKREGTSYHRIKEEIRHDMAVEKLLSQKLTVSETAYLLGFNEPRSFSRAFKHWTGKTPTEYIQLKAL</sequence>
<gene>
    <name evidence="5" type="ORF">QQF73_09725</name>
</gene>
<dbReference type="Proteomes" id="UP001223547">
    <property type="component" value="Unassembled WGS sequence"/>
</dbReference>
<dbReference type="PROSITE" id="PS01124">
    <property type="entry name" value="HTH_ARAC_FAMILY_2"/>
    <property type="match status" value="1"/>
</dbReference>
<dbReference type="Gene3D" id="1.10.10.60">
    <property type="entry name" value="Homeodomain-like"/>
    <property type="match status" value="1"/>
</dbReference>
<dbReference type="Pfam" id="PF12625">
    <property type="entry name" value="Arabinose_bd"/>
    <property type="match status" value="1"/>
</dbReference>
<keyword evidence="2" id="KW-0238">DNA-binding</keyword>